<evidence type="ECO:0000256" key="4">
    <source>
        <dbReference type="ARBA" id="ARBA00023163"/>
    </source>
</evidence>
<evidence type="ECO:0000313" key="8">
    <source>
        <dbReference type="EMBL" id="CAH2096989.1"/>
    </source>
</evidence>
<evidence type="ECO:0008006" key="10">
    <source>
        <dbReference type="Google" id="ProtNLM"/>
    </source>
</evidence>
<dbReference type="GO" id="GO:0001006">
    <property type="term" value="F:RNA polymerase III type 3 promoter sequence-specific DNA binding"/>
    <property type="evidence" value="ECO:0007669"/>
    <property type="project" value="TreeGrafter"/>
</dbReference>
<dbReference type="Gene3D" id="1.10.10.60">
    <property type="entry name" value="Homeodomain-like"/>
    <property type="match status" value="4"/>
</dbReference>
<accession>A0AAU9UE08</accession>
<evidence type="ECO:0000259" key="7">
    <source>
        <dbReference type="PROSITE" id="PS51294"/>
    </source>
</evidence>
<keyword evidence="4" id="KW-0804">Transcription</keyword>
<evidence type="ECO:0000256" key="5">
    <source>
        <dbReference type="ARBA" id="ARBA00023242"/>
    </source>
</evidence>
<dbReference type="GO" id="GO:0005634">
    <property type="term" value="C:nucleus"/>
    <property type="evidence" value="ECO:0007669"/>
    <property type="project" value="UniProtKB-SubCell"/>
</dbReference>
<evidence type="ECO:0000259" key="6">
    <source>
        <dbReference type="PROSITE" id="PS50090"/>
    </source>
</evidence>
<feature type="domain" description="Myb-like" evidence="6">
    <location>
        <begin position="316"/>
        <end position="363"/>
    </location>
</feature>
<dbReference type="PROSITE" id="PS51294">
    <property type="entry name" value="HTH_MYB"/>
    <property type="match status" value="1"/>
</dbReference>
<proteinExistence type="predicted"/>
<dbReference type="GO" id="GO:0000978">
    <property type="term" value="F:RNA polymerase II cis-regulatory region sequence-specific DNA binding"/>
    <property type="evidence" value="ECO:0007669"/>
    <property type="project" value="TreeGrafter"/>
</dbReference>
<dbReference type="PANTHER" id="PTHR46621">
    <property type="entry name" value="SNRNA-ACTIVATING PROTEIN COMPLEX SUBUNIT 4"/>
    <property type="match status" value="1"/>
</dbReference>
<evidence type="ECO:0000256" key="3">
    <source>
        <dbReference type="ARBA" id="ARBA00023125"/>
    </source>
</evidence>
<dbReference type="GO" id="GO:0042796">
    <property type="term" value="P:snRNA transcription by RNA polymerase III"/>
    <property type="evidence" value="ECO:0007669"/>
    <property type="project" value="TreeGrafter"/>
</dbReference>
<keyword evidence="2" id="KW-0805">Transcription regulation</keyword>
<dbReference type="EMBL" id="CAKOGL010000017">
    <property type="protein sequence ID" value="CAH2096989.1"/>
    <property type="molecule type" value="Genomic_DNA"/>
</dbReference>
<dbReference type="PROSITE" id="PS50090">
    <property type="entry name" value="MYB_LIKE"/>
    <property type="match status" value="3"/>
</dbReference>
<gene>
    <name evidence="8" type="ORF">EEDITHA_LOCUS12263</name>
</gene>
<feature type="domain" description="Myb-like" evidence="6">
    <location>
        <begin position="256"/>
        <end position="308"/>
    </location>
</feature>
<dbReference type="Pfam" id="PF00249">
    <property type="entry name" value="Myb_DNA-binding"/>
    <property type="match status" value="3"/>
</dbReference>
<dbReference type="SUPFAM" id="SSF46689">
    <property type="entry name" value="Homeodomain-like"/>
    <property type="match status" value="3"/>
</dbReference>
<dbReference type="SMART" id="SM00717">
    <property type="entry name" value="SANT"/>
    <property type="match status" value="5"/>
</dbReference>
<dbReference type="InterPro" id="IPR001005">
    <property type="entry name" value="SANT/Myb"/>
</dbReference>
<sequence>MSEFDMDVELESDEENEIQDLEQLNAVLVDDEPCSGTSASQISITTSGCSFSSKYEEYSKIEAVLALNKMCDEKLRRLERILQSRLLQCRQRLSDIQGTENVINDKYDKVETFRYVNCGKPYFKDKANFPAPDNDDTILMAKSEMYDFSNIVAVPGWTVKDKSQFNTLILKLSQEKKKTQLNSEIAALKRETKINGKNNDEKIASLKKQYDKVNKMSIKDLVLPIDEEYDWDLIADKLNHRHTAQEFRSLWKLFLHPSINKNIWSRNEHMTLQKIAYDEKLENWDKIAKDLNTGRTNYQCFVYFRTNMINTFTGRKWTKEEEEYLKRLIEYYKEDNYIPWGKVAASMENRTKIQIYNKYFRMCEQRKGRFLAEEDAVILTCYDNFGPNFKMMTKYLPGRSVTQCRVRYQVLAKKRISTVWTAEEDKKLVQLMANQDSSTNYSSIAPYFPGKDRVHIRARYLTLSKWMRRNPNVDITKAPRRGARRLGHGHSAEDLNRAIESLKNRIQSEVIDKKSKKITKDSPENVIEDAIIAHLVTENLKMEEVRRIQKSNLKQEKFLKSSYGKKYRALLEPDRDTYNVKIKSYSKQSSETDTDIVINENPDIWGNVCLGPLAYVLPPHYSSITGCKKLMSYVTAKQDSEDMMNLNVVIRRNGLLKVQAFLLMERFNALFLWPMLLSNTYPDIPVEIHEEERENSQNFLLFHNDDDYSSSMVISK</sequence>
<reference evidence="8" key="1">
    <citation type="submission" date="2022-03" db="EMBL/GenBank/DDBJ databases">
        <authorList>
            <person name="Tunstrom K."/>
        </authorList>
    </citation>
    <scope>NUCLEOTIDE SEQUENCE</scope>
</reference>
<evidence type="ECO:0000256" key="1">
    <source>
        <dbReference type="ARBA" id="ARBA00004123"/>
    </source>
</evidence>
<evidence type="ECO:0000313" key="9">
    <source>
        <dbReference type="Proteomes" id="UP001153954"/>
    </source>
</evidence>
<protein>
    <recommendedName>
        <fullName evidence="10">snRNA-activating protein complex subunit 4</fullName>
    </recommendedName>
</protein>
<dbReference type="InterPro" id="IPR009057">
    <property type="entry name" value="Homeodomain-like_sf"/>
</dbReference>
<dbReference type="PANTHER" id="PTHR46621:SF1">
    <property type="entry name" value="SNRNA-ACTIVATING PROTEIN COMPLEX SUBUNIT 4"/>
    <property type="match status" value="1"/>
</dbReference>
<feature type="domain" description="HTH myb-type" evidence="7">
    <location>
        <begin position="362"/>
        <end position="416"/>
    </location>
</feature>
<dbReference type="CDD" id="cd00167">
    <property type="entry name" value="SANT"/>
    <property type="match status" value="2"/>
</dbReference>
<dbReference type="InterPro" id="IPR051575">
    <property type="entry name" value="Myb-like_DNA-bd"/>
</dbReference>
<dbReference type="GO" id="GO:0019185">
    <property type="term" value="C:snRNA-activating protein complex"/>
    <property type="evidence" value="ECO:0007669"/>
    <property type="project" value="TreeGrafter"/>
</dbReference>
<keyword evidence="9" id="KW-1185">Reference proteome</keyword>
<dbReference type="GO" id="GO:0042795">
    <property type="term" value="P:snRNA transcription by RNA polymerase II"/>
    <property type="evidence" value="ECO:0007669"/>
    <property type="project" value="TreeGrafter"/>
</dbReference>
<comment type="caution">
    <text evidence="8">The sequence shown here is derived from an EMBL/GenBank/DDBJ whole genome shotgun (WGS) entry which is preliminary data.</text>
</comment>
<dbReference type="InterPro" id="IPR017930">
    <property type="entry name" value="Myb_dom"/>
</dbReference>
<dbReference type="AlphaFoldDB" id="A0AAU9UE08"/>
<organism evidence="8 9">
    <name type="scientific">Euphydryas editha</name>
    <name type="common">Edith's checkerspot</name>
    <dbReference type="NCBI Taxonomy" id="104508"/>
    <lineage>
        <taxon>Eukaryota</taxon>
        <taxon>Metazoa</taxon>
        <taxon>Ecdysozoa</taxon>
        <taxon>Arthropoda</taxon>
        <taxon>Hexapoda</taxon>
        <taxon>Insecta</taxon>
        <taxon>Pterygota</taxon>
        <taxon>Neoptera</taxon>
        <taxon>Endopterygota</taxon>
        <taxon>Lepidoptera</taxon>
        <taxon>Glossata</taxon>
        <taxon>Ditrysia</taxon>
        <taxon>Papilionoidea</taxon>
        <taxon>Nymphalidae</taxon>
        <taxon>Nymphalinae</taxon>
        <taxon>Euphydryas</taxon>
    </lineage>
</organism>
<comment type="subcellular location">
    <subcellularLocation>
        <location evidence="1">Nucleus</location>
    </subcellularLocation>
</comment>
<evidence type="ECO:0000256" key="2">
    <source>
        <dbReference type="ARBA" id="ARBA00023015"/>
    </source>
</evidence>
<keyword evidence="3" id="KW-0238">DNA-binding</keyword>
<dbReference type="Proteomes" id="UP001153954">
    <property type="component" value="Unassembled WGS sequence"/>
</dbReference>
<feature type="domain" description="Myb-like" evidence="6">
    <location>
        <begin position="420"/>
        <end position="464"/>
    </location>
</feature>
<name>A0AAU9UE08_EUPED</name>
<keyword evidence="5" id="KW-0539">Nucleus</keyword>